<evidence type="ECO:0000313" key="4">
    <source>
        <dbReference type="EMBL" id="MBW3081911.1"/>
    </source>
</evidence>
<feature type="signal peptide" evidence="2">
    <location>
        <begin position="1"/>
        <end position="32"/>
    </location>
</feature>
<comment type="caution">
    <text evidence="4">The sequence shown here is derived from an EMBL/GenBank/DDBJ whole genome shotgun (WGS) entry which is preliminary data.</text>
</comment>
<evidence type="ECO:0000259" key="3">
    <source>
        <dbReference type="Pfam" id="PF18050"/>
    </source>
</evidence>
<dbReference type="PROSITE" id="PS51257">
    <property type="entry name" value="PROKAR_LIPOPROTEIN"/>
    <property type="match status" value="1"/>
</dbReference>
<evidence type="ECO:0000256" key="1">
    <source>
        <dbReference type="SAM" id="MobiDB-lite"/>
    </source>
</evidence>
<feature type="domain" description="Cyclophilin-like" evidence="3">
    <location>
        <begin position="91"/>
        <end position="196"/>
    </location>
</feature>
<feature type="region of interest" description="Disordered" evidence="1">
    <location>
        <begin position="49"/>
        <end position="84"/>
    </location>
</feature>
<proteinExistence type="predicted"/>
<keyword evidence="2" id="KW-0732">Signal</keyword>
<feature type="chain" id="PRO_5046072260" description="Cyclophilin-like domain-containing protein" evidence="2">
    <location>
        <begin position="33"/>
        <end position="201"/>
    </location>
</feature>
<sequence>MTDRVPHTRRIAAALLCAALAVGGAACGGTGAAPTADDASDAAADVTAGAGTDATAGDGTDDESAREEETHATPPRKEKTRKEETMTAITITVGGAEFAATLETTPAARRFAAMLPLTLHMDELNGNEKYHYLDETLPAEPQSVGSIGAGDLMLYGTQCVVLFYRSFRTPYSYTRLGRVDDPRGLADALGSGPADVAFAAR</sequence>
<dbReference type="EMBL" id="JAHBBD010000001">
    <property type="protein sequence ID" value="MBW3081911.1"/>
    <property type="molecule type" value="Genomic_DNA"/>
</dbReference>
<evidence type="ECO:0000313" key="5">
    <source>
        <dbReference type="Proteomes" id="UP000812844"/>
    </source>
</evidence>
<dbReference type="InterPro" id="IPR041183">
    <property type="entry name" value="Cyclophilin-like"/>
</dbReference>
<dbReference type="Pfam" id="PF18050">
    <property type="entry name" value="Cyclophil_like2"/>
    <property type="match status" value="1"/>
</dbReference>
<feature type="compositionally biased region" description="Low complexity" evidence="1">
    <location>
        <begin position="49"/>
        <end position="58"/>
    </location>
</feature>
<gene>
    <name evidence="4" type="ORF">KIH73_00690</name>
</gene>
<keyword evidence="5" id="KW-1185">Reference proteome</keyword>
<protein>
    <recommendedName>
        <fullName evidence="3">Cyclophilin-like domain-containing protein</fullName>
    </recommendedName>
</protein>
<accession>A0ABS6W5Y2</accession>
<name>A0ABS6W5Y2_9BIFI</name>
<dbReference type="RefSeq" id="WP_219079591.1">
    <property type="nucleotide sequence ID" value="NZ_JAHBBD010000001.1"/>
</dbReference>
<feature type="compositionally biased region" description="Basic and acidic residues" evidence="1">
    <location>
        <begin position="67"/>
        <end position="84"/>
    </location>
</feature>
<reference evidence="4 5" key="1">
    <citation type="submission" date="2021-05" db="EMBL/GenBank/DDBJ databases">
        <title>Phylogenetic classification of ten novel species belonging to the genus Bifidobacterium comprising B. colchicus sp. nov., B. abeli sp. nov., B. bicoloris sp. nov., B. guerezis sp. nov., B. rosaliae sp. nov., B. santillanensis sp. nov., B. argentati sp. nov., B. amazzoni sp. nov., B. pluviali sp. nov., and B. pinnaculum sp. nov.</title>
        <authorList>
            <person name="Lugli G.A."/>
            <person name="Ruiz Garcia L."/>
            <person name="Margolles A."/>
            <person name="Ventura M."/>
        </authorList>
    </citation>
    <scope>NUCLEOTIDE SEQUENCE [LARGE SCALE GENOMIC DNA]</scope>
    <source>
        <strain evidence="4 5">6T3</strain>
    </source>
</reference>
<dbReference type="Proteomes" id="UP000812844">
    <property type="component" value="Unassembled WGS sequence"/>
</dbReference>
<evidence type="ECO:0000256" key="2">
    <source>
        <dbReference type="SAM" id="SignalP"/>
    </source>
</evidence>
<organism evidence="4 5">
    <name type="scientific">Bifidobacterium phasiani</name>
    <dbReference type="NCBI Taxonomy" id="2834431"/>
    <lineage>
        <taxon>Bacteria</taxon>
        <taxon>Bacillati</taxon>
        <taxon>Actinomycetota</taxon>
        <taxon>Actinomycetes</taxon>
        <taxon>Bifidobacteriales</taxon>
        <taxon>Bifidobacteriaceae</taxon>
        <taxon>Bifidobacterium</taxon>
    </lineage>
</organism>